<name>A0A7W7ZQ14_9BACT</name>
<keyword evidence="1" id="KW-0812">Transmembrane</keyword>
<feature type="transmembrane region" description="Helical" evidence="1">
    <location>
        <begin position="174"/>
        <end position="197"/>
    </location>
</feature>
<evidence type="ECO:0000256" key="1">
    <source>
        <dbReference type="SAM" id="Phobius"/>
    </source>
</evidence>
<feature type="transmembrane region" description="Helical" evidence="1">
    <location>
        <begin position="320"/>
        <end position="341"/>
    </location>
</feature>
<dbReference type="EMBL" id="JACHIO010000007">
    <property type="protein sequence ID" value="MBB5063688.1"/>
    <property type="molecule type" value="Genomic_DNA"/>
</dbReference>
<comment type="caution">
    <text evidence="2">The sequence shown here is derived from an EMBL/GenBank/DDBJ whole genome shotgun (WGS) entry which is preliminary data.</text>
</comment>
<feature type="transmembrane region" description="Helical" evidence="1">
    <location>
        <begin position="361"/>
        <end position="380"/>
    </location>
</feature>
<sequence length="630" mass="68203">MTRSSVADWLLADIRLPKGVHSAPSPEHVWWRVMCLTGVDYFSTLGYQPGIAFLAAGVLSPIATFVLVLVTLFGALPLYSRVAGVSSNGQGSIAMLEKLFPKWGGKAFVLILLGFASTDFIITMTLSAADAAAHFTHNPYAPRGLSSQMFVTLLLLAILSAIFLKGFKEAIGIAVVLVSVYLLLNAVVTAVALIALFHHPEALPAWKHAVFGSHPNVLGMIGIALLLFPKLALGLSGFETGVAVMPLIAGKDLEDRIRNTRKLLSTAAIVMSIFLMLTSIVTTMLIPAKAFAEGGEANGRAIAYLAHQYLGNGFGTLYDISTILILAFAGASAMAGLLNLIPRYLPRFGMAPEWALASRPLVLVFMGTAVAVTLGFHANVDAQGGAYATGVLVLITSAAIAVTIHVWARKVLRFAFAFITAIFIYTTAVNIIERPEGIKISSFFILAIIVTSVLSRAMRSTELRISEVILEPTATALLSKDEDQIIRLIARSPKHDDDKNCIQELDELDAFVRTRYGMDPTECLFFLEIDRTDASEFEHCLCVEGRQVGPHRILCANSPVVANSIAALLIHLEKTTGHTPHAYFKWKEGNPVANIVRFIFLGEGDTAPLTHEVLRRAIRDPARRPIIHVS</sequence>
<feature type="transmembrane region" description="Helical" evidence="1">
    <location>
        <begin position="438"/>
        <end position="455"/>
    </location>
</feature>
<feature type="transmembrane region" description="Helical" evidence="1">
    <location>
        <begin position="107"/>
        <end position="129"/>
    </location>
</feature>
<feature type="transmembrane region" description="Helical" evidence="1">
    <location>
        <begin position="386"/>
        <end position="407"/>
    </location>
</feature>
<accession>A0A7W7ZQ14</accession>
<feature type="transmembrane region" description="Helical" evidence="1">
    <location>
        <begin position="51"/>
        <end position="76"/>
    </location>
</feature>
<feature type="transmembrane region" description="Helical" evidence="1">
    <location>
        <begin position="149"/>
        <end position="167"/>
    </location>
</feature>
<dbReference type="RefSeq" id="WP_184255048.1">
    <property type="nucleotide sequence ID" value="NZ_JACHIO010000007.1"/>
</dbReference>
<evidence type="ECO:0000313" key="2">
    <source>
        <dbReference type="EMBL" id="MBB5063688.1"/>
    </source>
</evidence>
<gene>
    <name evidence="2" type="ORF">HDF15_002033</name>
</gene>
<proteinExistence type="predicted"/>
<feature type="transmembrane region" description="Helical" evidence="1">
    <location>
        <begin position="217"/>
        <end position="242"/>
    </location>
</feature>
<keyword evidence="1" id="KW-1133">Transmembrane helix</keyword>
<evidence type="ECO:0000313" key="3">
    <source>
        <dbReference type="Proteomes" id="UP000584867"/>
    </source>
</evidence>
<dbReference type="Proteomes" id="UP000584867">
    <property type="component" value="Unassembled WGS sequence"/>
</dbReference>
<dbReference type="AlphaFoldDB" id="A0A7W7ZQ14"/>
<reference evidence="2 3" key="1">
    <citation type="submission" date="2020-08" db="EMBL/GenBank/DDBJ databases">
        <title>Genomic Encyclopedia of Type Strains, Phase IV (KMG-V): Genome sequencing to study the core and pangenomes of soil and plant-associated prokaryotes.</title>
        <authorList>
            <person name="Whitman W."/>
        </authorList>
    </citation>
    <scope>NUCLEOTIDE SEQUENCE [LARGE SCALE GENOMIC DNA]</scope>
    <source>
        <strain evidence="2 3">X5P3</strain>
    </source>
</reference>
<evidence type="ECO:0008006" key="4">
    <source>
        <dbReference type="Google" id="ProtNLM"/>
    </source>
</evidence>
<feature type="transmembrane region" description="Helical" evidence="1">
    <location>
        <begin position="414"/>
        <end position="432"/>
    </location>
</feature>
<organism evidence="2 3">
    <name type="scientific">Granulicella mallensis</name>
    <dbReference type="NCBI Taxonomy" id="940614"/>
    <lineage>
        <taxon>Bacteria</taxon>
        <taxon>Pseudomonadati</taxon>
        <taxon>Acidobacteriota</taxon>
        <taxon>Terriglobia</taxon>
        <taxon>Terriglobales</taxon>
        <taxon>Acidobacteriaceae</taxon>
        <taxon>Granulicella</taxon>
    </lineage>
</organism>
<feature type="transmembrane region" description="Helical" evidence="1">
    <location>
        <begin position="263"/>
        <end position="286"/>
    </location>
</feature>
<protein>
    <recommendedName>
        <fullName evidence="4">Amino acid transporter</fullName>
    </recommendedName>
</protein>
<keyword evidence="1" id="KW-0472">Membrane</keyword>